<gene>
    <name evidence="1" type="ORF">R1flu_026132</name>
</gene>
<keyword evidence="2" id="KW-1185">Reference proteome</keyword>
<protein>
    <submittedName>
        <fullName evidence="1">Uncharacterized protein</fullName>
    </submittedName>
</protein>
<evidence type="ECO:0000313" key="1">
    <source>
        <dbReference type="EMBL" id="KAL2607559.1"/>
    </source>
</evidence>
<sequence>MFFCTYIFDNLAGLPSSYDGLRFSALALVNRDCVKFTVSRVIVSVELVNGSELEVSQVEYDGSNDRKDFLLPALSVLLARERVLFERC</sequence>
<accession>A0ABD1XFN2</accession>
<dbReference type="Proteomes" id="UP001605036">
    <property type="component" value="Unassembled WGS sequence"/>
</dbReference>
<reference evidence="1 2" key="1">
    <citation type="submission" date="2024-09" db="EMBL/GenBank/DDBJ databases">
        <title>Chromosome-scale assembly of Riccia fluitans.</title>
        <authorList>
            <person name="Paukszto L."/>
            <person name="Sawicki J."/>
            <person name="Karawczyk K."/>
            <person name="Piernik-Szablinska J."/>
            <person name="Szczecinska M."/>
            <person name="Mazdziarz M."/>
        </authorList>
    </citation>
    <scope>NUCLEOTIDE SEQUENCE [LARGE SCALE GENOMIC DNA]</scope>
    <source>
        <strain evidence="1">Rf_01</strain>
        <tissue evidence="1">Aerial parts of the thallus</tissue>
    </source>
</reference>
<name>A0ABD1XFN2_9MARC</name>
<comment type="caution">
    <text evidence="1">The sequence shown here is derived from an EMBL/GenBank/DDBJ whole genome shotgun (WGS) entry which is preliminary data.</text>
</comment>
<dbReference type="AlphaFoldDB" id="A0ABD1XFN2"/>
<organism evidence="1 2">
    <name type="scientific">Riccia fluitans</name>
    <dbReference type="NCBI Taxonomy" id="41844"/>
    <lineage>
        <taxon>Eukaryota</taxon>
        <taxon>Viridiplantae</taxon>
        <taxon>Streptophyta</taxon>
        <taxon>Embryophyta</taxon>
        <taxon>Marchantiophyta</taxon>
        <taxon>Marchantiopsida</taxon>
        <taxon>Marchantiidae</taxon>
        <taxon>Marchantiales</taxon>
        <taxon>Ricciaceae</taxon>
        <taxon>Riccia</taxon>
    </lineage>
</organism>
<dbReference type="EMBL" id="JBHFFA010000008">
    <property type="protein sequence ID" value="KAL2607559.1"/>
    <property type="molecule type" value="Genomic_DNA"/>
</dbReference>
<evidence type="ECO:0000313" key="2">
    <source>
        <dbReference type="Proteomes" id="UP001605036"/>
    </source>
</evidence>
<proteinExistence type="predicted"/>